<dbReference type="InParanoid" id="A0A0C9ZWV7"/>
<dbReference type="EMBL" id="KN835243">
    <property type="protein sequence ID" value="KIK42290.1"/>
    <property type="molecule type" value="Genomic_DNA"/>
</dbReference>
<evidence type="ECO:0000313" key="1">
    <source>
        <dbReference type="EMBL" id="KIK42290.1"/>
    </source>
</evidence>
<evidence type="ECO:0000313" key="2">
    <source>
        <dbReference type="Proteomes" id="UP000054485"/>
    </source>
</evidence>
<gene>
    <name evidence="1" type="ORF">CY34DRAFT_805121</name>
</gene>
<keyword evidence="2" id="KW-1185">Reference proteome</keyword>
<accession>A0A0C9ZWV7</accession>
<organism evidence="1 2">
    <name type="scientific">Suillus luteus UH-Slu-Lm8-n1</name>
    <dbReference type="NCBI Taxonomy" id="930992"/>
    <lineage>
        <taxon>Eukaryota</taxon>
        <taxon>Fungi</taxon>
        <taxon>Dikarya</taxon>
        <taxon>Basidiomycota</taxon>
        <taxon>Agaricomycotina</taxon>
        <taxon>Agaricomycetes</taxon>
        <taxon>Agaricomycetidae</taxon>
        <taxon>Boletales</taxon>
        <taxon>Suillineae</taxon>
        <taxon>Suillaceae</taxon>
        <taxon>Suillus</taxon>
    </lineage>
</organism>
<sequence>MLEVDDVIPGCSGIALRGDGGTICSPAPKLIQELGRVPVSPTVVVLHVSMQCETPSTGSEWWPAAFWTEVWLTWS</sequence>
<dbReference type="Proteomes" id="UP000054485">
    <property type="component" value="Unassembled WGS sequence"/>
</dbReference>
<name>A0A0C9ZWV7_9AGAM</name>
<reference evidence="2" key="2">
    <citation type="submission" date="2015-01" db="EMBL/GenBank/DDBJ databases">
        <title>Evolutionary Origins and Diversification of the Mycorrhizal Mutualists.</title>
        <authorList>
            <consortium name="DOE Joint Genome Institute"/>
            <consortium name="Mycorrhizal Genomics Consortium"/>
            <person name="Kohler A."/>
            <person name="Kuo A."/>
            <person name="Nagy L.G."/>
            <person name="Floudas D."/>
            <person name="Copeland A."/>
            <person name="Barry K.W."/>
            <person name="Cichocki N."/>
            <person name="Veneault-Fourrey C."/>
            <person name="LaButti K."/>
            <person name="Lindquist E.A."/>
            <person name="Lipzen A."/>
            <person name="Lundell T."/>
            <person name="Morin E."/>
            <person name="Murat C."/>
            <person name="Riley R."/>
            <person name="Ohm R."/>
            <person name="Sun H."/>
            <person name="Tunlid A."/>
            <person name="Henrissat B."/>
            <person name="Grigoriev I.V."/>
            <person name="Hibbett D.S."/>
            <person name="Martin F."/>
        </authorList>
    </citation>
    <scope>NUCLEOTIDE SEQUENCE [LARGE SCALE GENOMIC DNA]</scope>
    <source>
        <strain evidence="2">UH-Slu-Lm8-n1</strain>
    </source>
</reference>
<dbReference type="AlphaFoldDB" id="A0A0C9ZWV7"/>
<dbReference type="HOGENOM" id="CLU_2672736_0_0_1"/>
<reference evidence="1 2" key="1">
    <citation type="submission" date="2014-04" db="EMBL/GenBank/DDBJ databases">
        <authorList>
            <consortium name="DOE Joint Genome Institute"/>
            <person name="Kuo A."/>
            <person name="Ruytinx J."/>
            <person name="Rineau F."/>
            <person name="Colpaert J."/>
            <person name="Kohler A."/>
            <person name="Nagy L.G."/>
            <person name="Floudas D."/>
            <person name="Copeland A."/>
            <person name="Barry K.W."/>
            <person name="Cichocki N."/>
            <person name="Veneault-Fourrey C."/>
            <person name="LaButti K."/>
            <person name="Lindquist E.A."/>
            <person name="Lipzen A."/>
            <person name="Lundell T."/>
            <person name="Morin E."/>
            <person name="Murat C."/>
            <person name="Sun H."/>
            <person name="Tunlid A."/>
            <person name="Henrissat B."/>
            <person name="Grigoriev I.V."/>
            <person name="Hibbett D.S."/>
            <person name="Martin F."/>
            <person name="Nordberg H.P."/>
            <person name="Cantor M.N."/>
            <person name="Hua S.X."/>
        </authorList>
    </citation>
    <scope>NUCLEOTIDE SEQUENCE [LARGE SCALE GENOMIC DNA]</scope>
    <source>
        <strain evidence="1 2">UH-Slu-Lm8-n1</strain>
    </source>
</reference>
<protein>
    <submittedName>
        <fullName evidence="1">Uncharacterized protein</fullName>
    </submittedName>
</protein>
<proteinExistence type="predicted"/>